<dbReference type="EMBL" id="CATZAT010000007">
    <property type="protein sequence ID" value="CAJ0796763.1"/>
    <property type="molecule type" value="Genomic_DNA"/>
</dbReference>
<dbReference type="PANTHER" id="PTHR43760:SF1">
    <property type="entry name" value="ENDORIBONUCLEASE L-PSP_CHORISMATE MUTASE-LIKE DOMAIN-CONTAINING PROTEIN"/>
    <property type="match status" value="1"/>
</dbReference>
<dbReference type="InterPro" id="IPR035959">
    <property type="entry name" value="RutC-like_sf"/>
</dbReference>
<dbReference type="Proteomes" id="UP001189663">
    <property type="component" value="Unassembled WGS sequence"/>
</dbReference>
<dbReference type="Gene3D" id="3.30.1330.40">
    <property type="entry name" value="RutC-like"/>
    <property type="match status" value="1"/>
</dbReference>
<sequence length="156" mass="16462">MNRQTPEQRLAEAGLALPPPPKPSANYVGCRRIGQLLFVAGHGPKHEDGSYVCGRINGPEDVERGYAAARLAALNMLATLKSELGDLDQVAGVLKVLGMVNADPDFKAHPKVIDGFSDILTQAFGEGAAHARSAVGMGSLPHGMSVEVEAIFHLKP</sequence>
<dbReference type="InterPro" id="IPR013813">
    <property type="entry name" value="Endoribo_LPSP/chorism_mut-like"/>
</dbReference>
<dbReference type="RefSeq" id="WP_316684261.1">
    <property type="nucleotide sequence ID" value="NZ_CATZAT010000007.1"/>
</dbReference>
<organism evidence="2 3">
    <name type="scientific">Ralstonia holmesii</name>
    <dbReference type="NCBI Taxonomy" id="3058602"/>
    <lineage>
        <taxon>Bacteria</taxon>
        <taxon>Pseudomonadati</taxon>
        <taxon>Pseudomonadota</taxon>
        <taxon>Betaproteobacteria</taxon>
        <taxon>Burkholderiales</taxon>
        <taxon>Burkholderiaceae</taxon>
        <taxon>Ralstonia</taxon>
    </lineage>
</organism>
<dbReference type="CDD" id="cd02199">
    <property type="entry name" value="YjgF_YER057c_UK114_like_1"/>
    <property type="match status" value="1"/>
</dbReference>
<dbReference type="PANTHER" id="PTHR43760">
    <property type="entry name" value="ENDORIBONUCLEASE-RELATED"/>
    <property type="match status" value="1"/>
</dbReference>
<keyword evidence="3" id="KW-1185">Reference proteome</keyword>
<feature type="domain" description="Endoribonuclease L-PSP/chorismate mutase-like" evidence="1">
    <location>
        <begin position="7"/>
        <end position="134"/>
    </location>
</feature>
<evidence type="ECO:0000259" key="1">
    <source>
        <dbReference type="Pfam" id="PF14588"/>
    </source>
</evidence>
<gene>
    <name evidence="2" type="ORF">LMG18096_03306</name>
</gene>
<dbReference type="AlphaFoldDB" id="A0ABC8QEB8"/>
<proteinExistence type="predicted"/>
<protein>
    <recommendedName>
        <fullName evidence="1">Endoribonuclease L-PSP/chorismate mutase-like domain-containing protein</fullName>
    </recommendedName>
</protein>
<accession>A0ABC8QEB8</accession>
<reference evidence="2 3" key="1">
    <citation type="submission" date="2023-07" db="EMBL/GenBank/DDBJ databases">
        <authorList>
            <person name="Peeters C."/>
        </authorList>
    </citation>
    <scope>NUCLEOTIDE SEQUENCE [LARGE SCALE GENOMIC DNA]</scope>
    <source>
        <strain evidence="2 3">LMG 18096</strain>
    </source>
</reference>
<name>A0ABC8QEB8_9RALS</name>
<comment type="caution">
    <text evidence="2">The sequence shown here is derived from an EMBL/GenBank/DDBJ whole genome shotgun (WGS) entry which is preliminary data.</text>
</comment>
<dbReference type="Pfam" id="PF14588">
    <property type="entry name" value="YjgF_endoribonc"/>
    <property type="match status" value="1"/>
</dbReference>
<dbReference type="SUPFAM" id="SSF55298">
    <property type="entry name" value="YjgF-like"/>
    <property type="match status" value="1"/>
</dbReference>
<evidence type="ECO:0000313" key="3">
    <source>
        <dbReference type="Proteomes" id="UP001189663"/>
    </source>
</evidence>
<evidence type="ECO:0000313" key="2">
    <source>
        <dbReference type="EMBL" id="CAJ0796763.1"/>
    </source>
</evidence>